<dbReference type="Proteomes" id="UP000596123">
    <property type="component" value="Segment"/>
</dbReference>
<keyword evidence="2" id="KW-1185">Reference proteome</keyword>
<dbReference type="EMBL" id="MW366843">
    <property type="protein sequence ID" value="QQO90416.1"/>
    <property type="molecule type" value="Genomic_DNA"/>
</dbReference>
<evidence type="ECO:0000313" key="2">
    <source>
        <dbReference type="Proteomes" id="UP000596123"/>
    </source>
</evidence>
<organism evidence="1 2">
    <name type="scientific">Erwinia phage pEa_SNUABM_5</name>
    <dbReference type="NCBI Taxonomy" id="2797313"/>
    <lineage>
        <taxon>Viruses</taxon>
        <taxon>Duplodnaviria</taxon>
        <taxon>Heunggongvirae</taxon>
        <taxon>Uroviricota</taxon>
        <taxon>Caudoviricetes</taxon>
        <taxon>Rivsvirus</taxon>
        <taxon>Rivsvirus SNUABM5</taxon>
    </lineage>
</organism>
<gene>
    <name evidence="1" type="ORF">pEaSNUABM5_00274</name>
</gene>
<reference evidence="1 2" key="1">
    <citation type="submission" date="2020-12" db="EMBL/GenBank/DDBJ databases">
        <title>Complete genome sequence of Erwinia phage pEa_SNUABM_5.</title>
        <authorList>
            <person name="Kim S.G."/>
            <person name="Lee S.B."/>
            <person name="Kwon J."/>
            <person name="Park S.C."/>
        </authorList>
    </citation>
    <scope>NUCLEOTIDE SEQUENCE [LARGE SCALE GENOMIC DNA]</scope>
</reference>
<proteinExistence type="predicted"/>
<protein>
    <submittedName>
        <fullName evidence="1">Uncharacterized protein</fullName>
    </submittedName>
</protein>
<accession>A0A7T8EPR5</accession>
<name>A0A7T8EPR5_9CAUD</name>
<evidence type="ECO:0000313" key="1">
    <source>
        <dbReference type="EMBL" id="QQO90416.1"/>
    </source>
</evidence>
<sequence>MGYPTCADCGCRIRSGYCTNCQEEAYIMDVQAAEMDIEFSPEFSEVAAEQRRPIKGE</sequence>